<dbReference type="GO" id="GO:0044877">
    <property type="term" value="F:protein-containing complex binding"/>
    <property type="evidence" value="ECO:0007669"/>
    <property type="project" value="InterPro"/>
</dbReference>
<evidence type="ECO:0000256" key="4">
    <source>
        <dbReference type="ARBA" id="ARBA00022737"/>
    </source>
</evidence>
<dbReference type="PROSITE" id="PS00915">
    <property type="entry name" value="PI3_4_KINASE_1"/>
    <property type="match status" value="1"/>
</dbReference>
<comment type="catalytic activity">
    <reaction evidence="9 11">
        <text>L-threonyl-[protein] + ATP = O-phospho-L-threonyl-[protein] + ADP + H(+)</text>
        <dbReference type="Rhea" id="RHEA:46608"/>
        <dbReference type="Rhea" id="RHEA-COMP:11060"/>
        <dbReference type="Rhea" id="RHEA-COMP:11605"/>
        <dbReference type="ChEBI" id="CHEBI:15378"/>
        <dbReference type="ChEBI" id="CHEBI:30013"/>
        <dbReference type="ChEBI" id="CHEBI:30616"/>
        <dbReference type="ChEBI" id="CHEBI:61977"/>
        <dbReference type="ChEBI" id="CHEBI:456216"/>
        <dbReference type="EC" id="2.7.11.1"/>
    </reaction>
</comment>
<dbReference type="PROSITE" id="PS51190">
    <property type="entry name" value="FATC"/>
    <property type="match status" value="1"/>
</dbReference>
<keyword evidence="6 11" id="KW-0418">Kinase</keyword>
<feature type="coiled-coil region" evidence="12">
    <location>
        <begin position="2310"/>
        <end position="2361"/>
    </location>
</feature>
<evidence type="ECO:0000256" key="9">
    <source>
        <dbReference type="ARBA" id="ARBA00047899"/>
    </source>
</evidence>
<keyword evidence="7 11" id="KW-0067">ATP-binding</keyword>
<dbReference type="GO" id="GO:0031932">
    <property type="term" value="C:TORC2 complex"/>
    <property type="evidence" value="ECO:0007669"/>
    <property type="project" value="TreeGrafter"/>
</dbReference>
<dbReference type="SUPFAM" id="SSF47212">
    <property type="entry name" value="FKBP12-rapamycin-binding domain of FKBP-rapamycin-associated protein (FRAP)"/>
    <property type="match status" value="1"/>
</dbReference>
<dbReference type="GO" id="GO:0005886">
    <property type="term" value="C:plasma membrane"/>
    <property type="evidence" value="ECO:0007669"/>
    <property type="project" value="UniProtKB-ARBA"/>
</dbReference>
<dbReference type="InterPro" id="IPR003151">
    <property type="entry name" value="PIK-rel_kinase_FAT"/>
</dbReference>
<evidence type="ECO:0000256" key="12">
    <source>
        <dbReference type="SAM" id="Coils"/>
    </source>
</evidence>
<evidence type="ECO:0000256" key="10">
    <source>
        <dbReference type="ARBA" id="ARBA00048679"/>
    </source>
</evidence>
<gene>
    <name evidence="16" type="ORF">DB88DRAFT_494955</name>
</gene>
<dbReference type="GO" id="GO:0016242">
    <property type="term" value="P:negative regulation of macroautophagy"/>
    <property type="evidence" value="ECO:0007669"/>
    <property type="project" value="TreeGrafter"/>
</dbReference>
<keyword evidence="5 11" id="KW-0547">Nucleotide-binding</keyword>
<dbReference type="Pfam" id="PF08771">
    <property type="entry name" value="FRB_dom"/>
    <property type="match status" value="1"/>
</dbReference>
<dbReference type="InterPro" id="IPR036940">
    <property type="entry name" value="PI3/4_kinase_cat_sf"/>
</dbReference>
<dbReference type="Gene3D" id="1.10.1070.11">
    <property type="entry name" value="Phosphatidylinositol 3-/4-kinase, catalytic domain"/>
    <property type="match status" value="1"/>
</dbReference>
<evidence type="ECO:0000256" key="5">
    <source>
        <dbReference type="ARBA" id="ARBA00022741"/>
    </source>
</evidence>
<evidence type="ECO:0000313" key="17">
    <source>
        <dbReference type="Proteomes" id="UP001182556"/>
    </source>
</evidence>
<accession>A0AAD9CXP1</accession>
<dbReference type="InterPro" id="IPR011989">
    <property type="entry name" value="ARM-like"/>
</dbReference>
<dbReference type="InterPro" id="IPR018936">
    <property type="entry name" value="PI3/4_kinase_CS"/>
</dbReference>
<dbReference type="InterPro" id="IPR026683">
    <property type="entry name" value="TOR_cat"/>
</dbReference>
<dbReference type="EC" id="2.7.11.1" evidence="11"/>
<name>A0AAD9CXP1_PAPLA</name>
<dbReference type="GO" id="GO:0005634">
    <property type="term" value="C:nucleus"/>
    <property type="evidence" value="ECO:0007669"/>
    <property type="project" value="TreeGrafter"/>
</dbReference>
<comment type="caution">
    <text evidence="16">The sequence shown here is derived from an EMBL/GenBank/DDBJ whole genome shotgun (WGS) entry which is preliminary data.</text>
</comment>
<dbReference type="PROSITE" id="PS50290">
    <property type="entry name" value="PI3_4_KINASE_3"/>
    <property type="match status" value="1"/>
</dbReference>
<keyword evidence="17" id="KW-1185">Reference proteome</keyword>
<dbReference type="FunFam" id="1.10.1070.11:FF:000028">
    <property type="entry name" value="Serine/threonine-protein kinase TOR"/>
    <property type="match status" value="1"/>
</dbReference>
<dbReference type="InterPro" id="IPR003152">
    <property type="entry name" value="FATC_dom"/>
</dbReference>
<evidence type="ECO:0000256" key="3">
    <source>
        <dbReference type="ARBA" id="ARBA00022679"/>
    </source>
</evidence>
<reference evidence="16" key="1">
    <citation type="submission" date="2023-02" db="EMBL/GenBank/DDBJ databases">
        <title>Identification and recombinant expression of a fungal hydrolase from Papiliotrema laurentii that hydrolyzes apple cutin and clears colloidal polyester polyurethane.</title>
        <authorList>
            <consortium name="DOE Joint Genome Institute"/>
            <person name="Roman V.A."/>
            <person name="Bojanowski C."/>
            <person name="Crable B.R."/>
            <person name="Wagner D.N."/>
            <person name="Hung C.S."/>
            <person name="Nadeau L.J."/>
            <person name="Schratz L."/>
            <person name="Haridas S."/>
            <person name="Pangilinan J."/>
            <person name="Lipzen A."/>
            <person name="Na H."/>
            <person name="Yan M."/>
            <person name="Ng V."/>
            <person name="Grigoriev I.V."/>
            <person name="Spatafora J.W."/>
            <person name="Barlow D."/>
            <person name="Biffinger J."/>
            <person name="Kelley-Loughnane N."/>
            <person name="Varaljay V.A."/>
            <person name="Crookes-Goodson W.J."/>
        </authorList>
    </citation>
    <scope>NUCLEOTIDE SEQUENCE</scope>
    <source>
        <strain evidence="16">5307AH</strain>
    </source>
</reference>
<feature type="domain" description="FAT" evidence="14">
    <location>
        <begin position="1256"/>
        <end position="1823"/>
    </location>
</feature>
<dbReference type="SMART" id="SM01346">
    <property type="entry name" value="DUF3385"/>
    <property type="match status" value="1"/>
</dbReference>
<evidence type="ECO:0000259" key="15">
    <source>
        <dbReference type="PROSITE" id="PS51190"/>
    </source>
</evidence>
<evidence type="ECO:0000256" key="2">
    <source>
        <dbReference type="ARBA" id="ARBA00022527"/>
    </source>
</evidence>
<dbReference type="Proteomes" id="UP001182556">
    <property type="component" value="Unassembled WGS sequence"/>
</dbReference>
<sequence length="2372" mass="268215">MATMSSQSDVLDSIFHRLASKSDEVRNQAAEDLRAQVTSYTQEFPGHDNAKEIWGEIFHRTFDLTRSNTLYERLGATKAIETMFLATKDDTPDRGVQRTLRLYEYLRPLLVCTDSAVMSAAAHVVGKMVQIAGPNLGESWFTKEIGQALVLLEDSRQEVGRFSGVLILHQFASNAPGLFHPFVTRVLDKIWIPLRDSRTVVRERASMLLSACLDILKTREKSPGDTYRRIFEEAKSGLLKASSTDTILGSLLAFSSMLQNQQISMAEYYRSICELTLKYRDSKEVVVRKAVITLIPNMATYDSDEFESHYLHRSMSYLQGALHKPSDRDIAYVAIGHMSVQLASKMRPFIDETIKIIKEHLSLRGKKNAPDARPIFQCLAMLTTSVGPMLTREMHGVLDLMFPWGLSDALYNALQVVASHIPPLLRTIQERLLDTLALVLTGQPFRPLGAPAPRGLSNHGSRDLNVLQASSNSQPPEIIALALKVLGNFDFSGHTLNEFVRDAALPYLEHDSPDVRKEAVLASTQLFINDPICHQTSAHSVEIVSDVLEKLLTVGITDPNPLIRRTVLENLDEKFDRHLAQAEDIRCLFIALNDEVFHNRELAIGVIGRLAQHNPAYVMPPLRKSLINLITELEYSTAVKQKEDSAKLLNLLIGAAASLVKSYAPTILTVLLRTASSPETSIPVAAHCVTCIGELARVAGEELVPNANSILDLVISMLNDQQSTLKRDAALKTLGQLVSNTGTVIQPYIDHPALLGILFRFLRTETSQSIRLETIRTMGMLGALDPFRHKLLQGGADDPNAETSGPRVTDITILMNMQTPSNDEYYQTVVINSLVNVLNDSTLKEHHYEAVEAVMLIFRTQRLRCVSFLPQILPAFLSVIRMAQPQRQEVYLKQLANLISIVKQHIRNYINQVFALVHEFWGTSPQVQITLIQLVESVARAVEGEFKAYLPKLLQQILRSFDGDLSAKQLGTDRRLSILLHILKAFYVFGSSIEDYLHLILPVIVRSFENPLAPEELRKAALRTTGQLCRKVNFSDHASQIIHPLVRTLSTSDGELRTIAMDTLCVLVLQFGPDYAIFIPMVNKALIENKIVHPAYDNLVTKLLNRERLPPDLGPVERFANDSVAEMSVSAEQAKLPVNQQQLKAAWDCSPVTSKTEWLDWLKRLGNELMRESPSQAIRASRNLAENHPPFAKELFNVAFVSCWTELYESYQEDLVHNLEQAMTSTGVPSDVVNMILNLAEFMEHDDKPLAIESRLLGDYATTYHAYAKALHYKEMEFFVDASVGVVEDLIGVNQKLQQSDAAWGTLEYAQGNMDMTQDVLWYEKLGRWEEALQAWNERSLDPESTFDESQIAMGKAQCLHALGEWEELSDFVQVRWSNAGSEEKKLLAPLAAAASWSLYQWDLMDDYIGAMKNDSADRNYYKAILAVHRNQFSSALRHITKARERLDPELTSLTGESYGRAYDTVVRIQMLAELEEIISYKDHADEPDRQETQRKTWSKRLEGCQRDVEVWQRILQVRSLVLTPTESMDTWIAFADLCRDSDRLNLAEKTLTSLVGSSYNAQDPESRARAPPPVIFAYFRLAWAKGATVPPVQTDIGPINQDRWQTLQYLRDFTEQLTTDIGAKSRDETGKLILPEEKLYGEYTRLLARCHVELGGWKSVLLEDPYSHDPENILGDYKLATELDPGWYQAWHTWALANFETITRLEMSPGGLRSQHFEDFIIPAVQGFLRSIALSPGNSLQDTLRLLTLWFTYGYQSGVSTAISDGLPTVNVDVWLEVIPQIIARIHTPRQAIQSLIVRLLHDIGKAHPQALIYPLTVASKSNVQSRKAVARSITAKMKDHSREIVEQAELVSTELIRAAILWHEIWYDGLEEASKHYYADGNIPGMFEVLEPLHDMVERGPETLRETSFVQSFGHDLSIAREHLRRYSLHGDQAEIQQAWDIYYSIFQRLGKQLKLLNVIELQYVSPKLMAVRDLDIAVPGTYQSGKPVIGISYVLPTFQVINSKQRPRKFSMRGRDGKDYTYCLKGHEDLRQDERVMQLFGLVNTLLSADQECAKRHLSIQQFSVTPLSPGAGLLGWVQHSDTLHMLIKGYRESRKILVDIEHRLMQQMADESYDSLPLLHKVEVFQYALDNTTGQDLYRILWLKSRNSEAWLERRVTYTRSLGVNSMVGYILGLGDRHPSNLLLDQITGKMVHIDFGDCFEIAQQRDKYPEKVPFRLTRMLIHAMEVCGITGTFSRSCEVSMEVLRDNRDSLMAVLEAFVYDPLIAWRLTATNQPGGRVNEGEVIDEGYATQRRSKANETEILNEADRAEVKNDRALQVIDRVRRKLTGKDFKPDVVLDVKEQVEKLVDEATKTENLCVAFIGWCSFW</sequence>
<dbReference type="Pfam" id="PF02259">
    <property type="entry name" value="FAT"/>
    <property type="match status" value="1"/>
</dbReference>
<evidence type="ECO:0000313" key="16">
    <source>
        <dbReference type="EMBL" id="KAK1922410.1"/>
    </source>
</evidence>
<dbReference type="SUPFAM" id="SSF48371">
    <property type="entry name" value="ARM repeat"/>
    <property type="match status" value="1"/>
</dbReference>
<keyword evidence="2 11" id="KW-0723">Serine/threonine-protein kinase</keyword>
<feature type="domain" description="FATC" evidence="15">
    <location>
        <begin position="2340"/>
        <end position="2372"/>
    </location>
</feature>
<dbReference type="GO" id="GO:0005524">
    <property type="term" value="F:ATP binding"/>
    <property type="evidence" value="ECO:0007669"/>
    <property type="project" value="UniProtKB-KW"/>
</dbReference>
<comment type="similarity">
    <text evidence="1 11">Belongs to the PI3/PI4-kinase family.</text>
</comment>
<evidence type="ECO:0000259" key="13">
    <source>
        <dbReference type="PROSITE" id="PS50290"/>
    </source>
</evidence>
<dbReference type="Pfam" id="PF02260">
    <property type="entry name" value="FATC"/>
    <property type="match status" value="1"/>
</dbReference>
<dbReference type="FunFam" id="3.30.1010.10:FF:000006">
    <property type="entry name" value="Serine/threonine-protein kinase TOR"/>
    <property type="match status" value="1"/>
</dbReference>
<evidence type="ECO:0000256" key="8">
    <source>
        <dbReference type="ARBA" id="ARBA00023306"/>
    </source>
</evidence>
<organism evidence="16 17">
    <name type="scientific">Papiliotrema laurentii</name>
    <name type="common">Cryptococcus laurentii</name>
    <dbReference type="NCBI Taxonomy" id="5418"/>
    <lineage>
        <taxon>Eukaryota</taxon>
        <taxon>Fungi</taxon>
        <taxon>Dikarya</taxon>
        <taxon>Basidiomycota</taxon>
        <taxon>Agaricomycotina</taxon>
        <taxon>Tremellomycetes</taxon>
        <taxon>Tremellales</taxon>
        <taxon>Rhynchogastremaceae</taxon>
        <taxon>Papiliotrema</taxon>
    </lineage>
</organism>
<dbReference type="FunFam" id="1.20.120.150:FF:000001">
    <property type="entry name" value="Serine/threonine-protein kinase TOR"/>
    <property type="match status" value="1"/>
</dbReference>
<dbReference type="GO" id="GO:0038202">
    <property type="term" value="P:TORC1 signaling"/>
    <property type="evidence" value="ECO:0007669"/>
    <property type="project" value="TreeGrafter"/>
</dbReference>
<protein>
    <recommendedName>
        <fullName evidence="11">Serine/threonine-protein kinase TOR</fullName>
        <ecNumber evidence="11">2.7.11.1</ecNumber>
    </recommendedName>
</protein>
<dbReference type="InterPro" id="IPR024585">
    <property type="entry name" value="mTOR_dom"/>
</dbReference>
<dbReference type="Pfam" id="PF11865">
    <property type="entry name" value="mTOR_dom"/>
    <property type="match status" value="1"/>
</dbReference>
<dbReference type="Gene3D" id="3.30.1010.10">
    <property type="entry name" value="Phosphatidylinositol 3-kinase Catalytic Subunit, Chain A, domain 4"/>
    <property type="match status" value="1"/>
</dbReference>
<dbReference type="PANTHER" id="PTHR11139:SF9">
    <property type="entry name" value="SERINE_THREONINE-PROTEIN KINASE MTOR"/>
    <property type="match status" value="1"/>
</dbReference>
<proteinExistence type="inferred from homology"/>
<dbReference type="SMART" id="SM00146">
    <property type="entry name" value="PI3Kc"/>
    <property type="match status" value="1"/>
</dbReference>
<dbReference type="InterPro" id="IPR000403">
    <property type="entry name" value="PI3/4_kinase_cat_dom"/>
</dbReference>
<evidence type="ECO:0000256" key="7">
    <source>
        <dbReference type="ARBA" id="ARBA00022840"/>
    </source>
</evidence>
<dbReference type="SUPFAM" id="SSF56112">
    <property type="entry name" value="Protein kinase-like (PK-like)"/>
    <property type="match status" value="1"/>
</dbReference>
<dbReference type="Pfam" id="PF23593">
    <property type="entry name" value="HEAT_ATR"/>
    <property type="match status" value="1"/>
</dbReference>
<dbReference type="InterPro" id="IPR036738">
    <property type="entry name" value="FRB_sf"/>
</dbReference>
<dbReference type="GO" id="GO:0031931">
    <property type="term" value="C:TORC1 complex"/>
    <property type="evidence" value="ECO:0007669"/>
    <property type="project" value="TreeGrafter"/>
</dbReference>
<dbReference type="InterPro" id="IPR057564">
    <property type="entry name" value="HEAT_ATR"/>
</dbReference>
<keyword evidence="12" id="KW-0175">Coiled coil</keyword>
<comment type="catalytic activity">
    <reaction evidence="10">
        <text>L-seryl-[protein] + ATP = O-phospho-L-seryl-[protein] + ADP + H(+)</text>
        <dbReference type="Rhea" id="RHEA:17989"/>
        <dbReference type="Rhea" id="RHEA-COMP:9863"/>
        <dbReference type="Rhea" id="RHEA-COMP:11604"/>
        <dbReference type="ChEBI" id="CHEBI:15378"/>
        <dbReference type="ChEBI" id="CHEBI:29999"/>
        <dbReference type="ChEBI" id="CHEBI:30616"/>
        <dbReference type="ChEBI" id="CHEBI:83421"/>
        <dbReference type="ChEBI" id="CHEBI:456216"/>
        <dbReference type="EC" id="2.7.11.1"/>
    </reaction>
</comment>
<feature type="domain" description="PI3K/PI4K catalytic" evidence="13">
    <location>
        <begin position="1997"/>
        <end position="2315"/>
    </location>
</feature>
<evidence type="ECO:0000256" key="11">
    <source>
        <dbReference type="RuleBase" id="RU364109"/>
    </source>
</evidence>
<dbReference type="SMART" id="SM01343">
    <property type="entry name" value="FATC"/>
    <property type="match status" value="1"/>
</dbReference>
<dbReference type="CDD" id="cd05169">
    <property type="entry name" value="PIKKc_TOR"/>
    <property type="match status" value="1"/>
</dbReference>
<evidence type="ECO:0000259" key="14">
    <source>
        <dbReference type="PROSITE" id="PS51189"/>
    </source>
</evidence>
<keyword evidence="3 11" id="KW-0808">Transferase</keyword>
<dbReference type="PANTHER" id="PTHR11139">
    <property type="entry name" value="ATAXIA TELANGIECTASIA MUTATED ATM -RELATED"/>
    <property type="match status" value="1"/>
</dbReference>
<dbReference type="InterPro" id="IPR011009">
    <property type="entry name" value="Kinase-like_dom_sf"/>
</dbReference>
<dbReference type="PROSITE" id="PS51189">
    <property type="entry name" value="FAT"/>
    <property type="match status" value="1"/>
</dbReference>
<keyword evidence="8" id="KW-0131">Cell cycle</keyword>
<evidence type="ECO:0000256" key="6">
    <source>
        <dbReference type="ARBA" id="ARBA00022777"/>
    </source>
</evidence>
<dbReference type="InterPro" id="IPR050517">
    <property type="entry name" value="DDR_Repair_Kinase"/>
</dbReference>
<dbReference type="InterPro" id="IPR014009">
    <property type="entry name" value="PIK_FAT"/>
</dbReference>
<dbReference type="GO" id="GO:0005737">
    <property type="term" value="C:cytoplasm"/>
    <property type="evidence" value="ECO:0007669"/>
    <property type="project" value="TreeGrafter"/>
</dbReference>
<dbReference type="InterPro" id="IPR016024">
    <property type="entry name" value="ARM-type_fold"/>
</dbReference>
<dbReference type="InterPro" id="IPR009076">
    <property type="entry name" value="FRB_dom"/>
</dbReference>
<dbReference type="EMBL" id="JAODAN010000008">
    <property type="protein sequence ID" value="KAK1922410.1"/>
    <property type="molecule type" value="Genomic_DNA"/>
</dbReference>
<dbReference type="Gene3D" id="1.20.120.150">
    <property type="entry name" value="FKBP12-rapamycin binding domain"/>
    <property type="match status" value="1"/>
</dbReference>
<dbReference type="GO" id="GO:0004674">
    <property type="term" value="F:protein serine/threonine kinase activity"/>
    <property type="evidence" value="ECO:0007669"/>
    <property type="project" value="UniProtKB-KW"/>
</dbReference>
<dbReference type="Pfam" id="PF00454">
    <property type="entry name" value="PI3_PI4_kinase"/>
    <property type="match status" value="1"/>
</dbReference>
<keyword evidence="4" id="KW-0677">Repeat</keyword>
<dbReference type="SMART" id="SM01345">
    <property type="entry name" value="Rapamycin_bind"/>
    <property type="match status" value="1"/>
</dbReference>
<dbReference type="Gene3D" id="1.25.10.10">
    <property type="entry name" value="Leucine-rich Repeat Variant"/>
    <property type="match status" value="3"/>
</dbReference>
<evidence type="ECO:0000256" key="1">
    <source>
        <dbReference type="ARBA" id="ARBA00011031"/>
    </source>
</evidence>
<dbReference type="FunFam" id="1.25.10.10:FF:000371">
    <property type="entry name" value="Serine/threonine-protein kinase TOR"/>
    <property type="match status" value="1"/>
</dbReference>